<evidence type="ECO:0000256" key="1">
    <source>
        <dbReference type="SAM" id="MobiDB-lite"/>
    </source>
</evidence>
<comment type="caution">
    <text evidence="2">The sequence shown here is derived from an EMBL/GenBank/DDBJ whole genome shotgun (WGS) entry which is preliminary data.</text>
</comment>
<organism evidence="2 3">
    <name type="scientific">Neurospora tetraspora</name>
    <dbReference type="NCBI Taxonomy" id="94610"/>
    <lineage>
        <taxon>Eukaryota</taxon>
        <taxon>Fungi</taxon>
        <taxon>Dikarya</taxon>
        <taxon>Ascomycota</taxon>
        <taxon>Pezizomycotina</taxon>
        <taxon>Sordariomycetes</taxon>
        <taxon>Sordariomycetidae</taxon>
        <taxon>Sordariales</taxon>
        <taxon>Sordariaceae</taxon>
        <taxon>Neurospora</taxon>
    </lineage>
</organism>
<dbReference type="AlphaFoldDB" id="A0AAE0J0P8"/>
<proteinExistence type="predicted"/>
<feature type="region of interest" description="Disordered" evidence="1">
    <location>
        <begin position="179"/>
        <end position="201"/>
    </location>
</feature>
<reference evidence="2" key="1">
    <citation type="journal article" date="2023" name="Mol. Phylogenet. Evol.">
        <title>Genome-scale phylogeny and comparative genomics of the fungal order Sordariales.</title>
        <authorList>
            <person name="Hensen N."/>
            <person name="Bonometti L."/>
            <person name="Westerberg I."/>
            <person name="Brannstrom I.O."/>
            <person name="Guillou S."/>
            <person name="Cros-Aarteil S."/>
            <person name="Calhoun S."/>
            <person name="Haridas S."/>
            <person name="Kuo A."/>
            <person name="Mondo S."/>
            <person name="Pangilinan J."/>
            <person name="Riley R."/>
            <person name="LaButti K."/>
            <person name="Andreopoulos B."/>
            <person name="Lipzen A."/>
            <person name="Chen C."/>
            <person name="Yan M."/>
            <person name="Daum C."/>
            <person name="Ng V."/>
            <person name="Clum A."/>
            <person name="Steindorff A."/>
            <person name="Ohm R.A."/>
            <person name="Martin F."/>
            <person name="Silar P."/>
            <person name="Natvig D.O."/>
            <person name="Lalanne C."/>
            <person name="Gautier V."/>
            <person name="Ament-Velasquez S.L."/>
            <person name="Kruys A."/>
            <person name="Hutchinson M.I."/>
            <person name="Powell A.J."/>
            <person name="Barry K."/>
            <person name="Miller A.N."/>
            <person name="Grigoriev I.V."/>
            <person name="Debuchy R."/>
            <person name="Gladieux P."/>
            <person name="Hiltunen Thoren M."/>
            <person name="Johannesson H."/>
        </authorList>
    </citation>
    <scope>NUCLEOTIDE SEQUENCE</scope>
    <source>
        <strain evidence="2">CBS 560.94</strain>
    </source>
</reference>
<gene>
    <name evidence="2" type="ORF">B0H65DRAFT_479896</name>
</gene>
<protein>
    <submittedName>
        <fullName evidence="2">Uncharacterized protein</fullName>
    </submittedName>
</protein>
<evidence type="ECO:0000313" key="3">
    <source>
        <dbReference type="Proteomes" id="UP001278500"/>
    </source>
</evidence>
<keyword evidence="3" id="KW-1185">Reference proteome</keyword>
<dbReference type="Proteomes" id="UP001278500">
    <property type="component" value="Unassembled WGS sequence"/>
</dbReference>
<dbReference type="EMBL" id="JAUEPP010000009">
    <property type="protein sequence ID" value="KAK3334793.1"/>
    <property type="molecule type" value="Genomic_DNA"/>
</dbReference>
<accession>A0AAE0J0P8</accession>
<evidence type="ECO:0000313" key="2">
    <source>
        <dbReference type="EMBL" id="KAK3334793.1"/>
    </source>
</evidence>
<feature type="compositionally biased region" description="Low complexity" evidence="1">
    <location>
        <begin position="116"/>
        <end position="126"/>
    </location>
</feature>
<sequence>MKLTKALNDNPIQGSLAVWTCSTPCCQHKEREIQKSRRRRDTDEPKGWRLFFLSSHWKKPCEIVQSIKTSRCIVCQMRDRMLENEARRKATLAAKSYGWTVLEQKQRKQRRKNTDNNNNNNNSNNNRGRSAKCSSSYGLYGEVLQMLPIEKFNRYVKGRPTSMIAHESKRDIHRISPTARRRPPLPKLSLVIPGGGGRVAR</sequence>
<name>A0AAE0J0P8_9PEZI</name>
<feature type="region of interest" description="Disordered" evidence="1">
    <location>
        <begin position="103"/>
        <end position="133"/>
    </location>
</feature>
<dbReference type="GeneID" id="87864706"/>
<reference evidence="2" key="2">
    <citation type="submission" date="2023-06" db="EMBL/GenBank/DDBJ databases">
        <authorList>
            <consortium name="Lawrence Berkeley National Laboratory"/>
            <person name="Haridas S."/>
            <person name="Hensen N."/>
            <person name="Bonometti L."/>
            <person name="Westerberg I."/>
            <person name="Brannstrom I.O."/>
            <person name="Guillou S."/>
            <person name="Cros-Aarteil S."/>
            <person name="Calhoun S."/>
            <person name="Kuo A."/>
            <person name="Mondo S."/>
            <person name="Pangilinan J."/>
            <person name="Riley R."/>
            <person name="Labutti K."/>
            <person name="Andreopoulos B."/>
            <person name="Lipzen A."/>
            <person name="Chen C."/>
            <person name="Yanf M."/>
            <person name="Daum C."/>
            <person name="Ng V."/>
            <person name="Clum A."/>
            <person name="Steindorff A."/>
            <person name="Ohm R."/>
            <person name="Martin F."/>
            <person name="Silar P."/>
            <person name="Natvig D."/>
            <person name="Lalanne C."/>
            <person name="Gautier V."/>
            <person name="Ament-Velasquez S.L."/>
            <person name="Kruys A."/>
            <person name="Hutchinson M.I."/>
            <person name="Powell A.J."/>
            <person name="Barry K."/>
            <person name="Miller A.N."/>
            <person name="Grigoriev I.V."/>
            <person name="Debuchy R."/>
            <person name="Gladieux P."/>
            <person name="Thoren M.H."/>
            <person name="Johannesson H."/>
        </authorList>
    </citation>
    <scope>NUCLEOTIDE SEQUENCE</scope>
    <source>
        <strain evidence="2">CBS 560.94</strain>
    </source>
</reference>
<dbReference type="RefSeq" id="XP_062676959.1">
    <property type="nucleotide sequence ID" value="XM_062827552.1"/>
</dbReference>